<dbReference type="AlphaFoldDB" id="A0A5C8KAH4"/>
<protein>
    <recommendedName>
        <fullName evidence="3">STAS/SEC14 domain-containing protein</fullName>
    </recommendedName>
</protein>
<dbReference type="OrthoDB" id="893408at2"/>
<evidence type="ECO:0000313" key="2">
    <source>
        <dbReference type="Proteomes" id="UP000321926"/>
    </source>
</evidence>
<dbReference type="RefSeq" id="WP_147920278.1">
    <property type="nucleotide sequence ID" value="NZ_VRTY01000007.1"/>
</dbReference>
<evidence type="ECO:0000313" key="1">
    <source>
        <dbReference type="EMBL" id="TXK51910.1"/>
    </source>
</evidence>
<comment type="caution">
    <text evidence="1">The sequence shown here is derived from an EMBL/GenBank/DDBJ whole genome shotgun (WGS) entry which is preliminary data.</text>
</comment>
<reference evidence="1 2" key="1">
    <citation type="submission" date="2019-08" db="EMBL/GenBank/DDBJ databases">
        <authorList>
            <person name="Shi S."/>
        </authorList>
    </citation>
    <scope>NUCLEOTIDE SEQUENCE [LARGE SCALE GENOMIC DNA]</scope>
    <source>
        <strain evidence="1 2">GY10130</strain>
    </source>
</reference>
<organism evidence="1 2">
    <name type="scientific">Pontibacter qinzhouensis</name>
    <dbReference type="NCBI Taxonomy" id="2603253"/>
    <lineage>
        <taxon>Bacteria</taxon>
        <taxon>Pseudomonadati</taxon>
        <taxon>Bacteroidota</taxon>
        <taxon>Cytophagia</taxon>
        <taxon>Cytophagales</taxon>
        <taxon>Hymenobacteraceae</taxon>
        <taxon>Pontibacter</taxon>
    </lineage>
</organism>
<dbReference type="EMBL" id="VRTY01000007">
    <property type="protein sequence ID" value="TXK51910.1"/>
    <property type="molecule type" value="Genomic_DNA"/>
</dbReference>
<accession>A0A5C8KAH4</accession>
<proteinExistence type="predicted"/>
<keyword evidence="2" id="KW-1185">Reference proteome</keyword>
<evidence type="ECO:0008006" key="3">
    <source>
        <dbReference type="Google" id="ProtNLM"/>
    </source>
</evidence>
<gene>
    <name evidence="1" type="ORF">FVR03_02965</name>
</gene>
<name>A0A5C8KAH4_9BACT</name>
<dbReference type="Proteomes" id="UP000321926">
    <property type="component" value="Unassembled WGS sequence"/>
</dbReference>
<sequence length="132" mass="15328">MRNELLFRESYIAIEYNEADDWIYVNWRGFVNYETVTAGCEKILFFMQEKGCNKILNDNTNVEGIWSGASKWVGQEWFPRMVAAGMLNFAWVYSSSAFSRLSADKALKNTDDLNPIRTFDNIDSAQDWLRSV</sequence>